<dbReference type="PANTHER" id="PTHR30572">
    <property type="entry name" value="MEMBRANE COMPONENT OF TRANSPORTER-RELATED"/>
    <property type="match status" value="1"/>
</dbReference>
<dbReference type="InterPro" id="IPR025857">
    <property type="entry name" value="MacB_PCD"/>
</dbReference>
<feature type="transmembrane region" description="Helical" evidence="6">
    <location>
        <begin position="405"/>
        <end position="426"/>
    </location>
</feature>
<feature type="domain" description="ABC3 transporter permease C-terminal" evidence="7">
    <location>
        <begin position="319"/>
        <end position="432"/>
    </location>
</feature>
<dbReference type="GO" id="GO:0022857">
    <property type="term" value="F:transmembrane transporter activity"/>
    <property type="evidence" value="ECO:0007669"/>
    <property type="project" value="TreeGrafter"/>
</dbReference>
<evidence type="ECO:0000256" key="3">
    <source>
        <dbReference type="ARBA" id="ARBA00022692"/>
    </source>
</evidence>
<name>A0A3M8SLJ0_9GAMM</name>
<dbReference type="PANTHER" id="PTHR30572:SF18">
    <property type="entry name" value="ABC-TYPE MACROLIDE FAMILY EXPORT SYSTEM PERMEASE COMPONENT 2"/>
    <property type="match status" value="1"/>
</dbReference>
<protein>
    <submittedName>
        <fullName evidence="9">FtsX-like permease family protein</fullName>
    </submittedName>
</protein>
<dbReference type="InterPro" id="IPR050250">
    <property type="entry name" value="Macrolide_Exporter_MacB"/>
</dbReference>
<keyword evidence="4 6" id="KW-1133">Transmembrane helix</keyword>
<evidence type="ECO:0000259" key="8">
    <source>
        <dbReference type="Pfam" id="PF12704"/>
    </source>
</evidence>
<dbReference type="InterPro" id="IPR003838">
    <property type="entry name" value="ABC3_permease_C"/>
</dbReference>
<organism evidence="9 10">
    <name type="scientific">Montanilutibacter psychrotolerans</name>
    <dbReference type="NCBI Taxonomy" id="1327343"/>
    <lineage>
        <taxon>Bacteria</taxon>
        <taxon>Pseudomonadati</taxon>
        <taxon>Pseudomonadota</taxon>
        <taxon>Gammaproteobacteria</taxon>
        <taxon>Lysobacterales</taxon>
        <taxon>Lysobacteraceae</taxon>
        <taxon>Montanilutibacter</taxon>
    </lineage>
</organism>
<dbReference type="AlphaFoldDB" id="A0A3M8SLJ0"/>
<keyword evidence="3 6" id="KW-0812">Transmembrane</keyword>
<evidence type="ECO:0000256" key="6">
    <source>
        <dbReference type="SAM" id="Phobius"/>
    </source>
</evidence>
<gene>
    <name evidence="9" type="ORF">EER27_14980</name>
</gene>
<dbReference type="Pfam" id="PF12704">
    <property type="entry name" value="MacB_PCD"/>
    <property type="match status" value="1"/>
</dbReference>
<dbReference type="GO" id="GO:0005886">
    <property type="term" value="C:plasma membrane"/>
    <property type="evidence" value="ECO:0007669"/>
    <property type="project" value="UniProtKB-SubCell"/>
</dbReference>
<evidence type="ECO:0000259" key="7">
    <source>
        <dbReference type="Pfam" id="PF02687"/>
    </source>
</evidence>
<evidence type="ECO:0000256" key="1">
    <source>
        <dbReference type="ARBA" id="ARBA00004651"/>
    </source>
</evidence>
<evidence type="ECO:0000313" key="9">
    <source>
        <dbReference type="EMBL" id="RNF82218.1"/>
    </source>
</evidence>
<evidence type="ECO:0000256" key="5">
    <source>
        <dbReference type="ARBA" id="ARBA00023136"/>
    </source>
</evidence>
<feature type="domain" description="MacB-like periplasmic core" evidence="8">
    <location>
        <begin position="20"/>
        <end position="274"/>
    </location>
</feature>
<dbReference type="OrthoDB" id="8735006at2"/>
<dbReference type="Proteomes" id="UP000267049">
    <property type="component" value="Unassembled WGS sequence"/>
</dbReference>
<sequence>MFGYYLDLALRSFRRNKVLTALMVFAIALGIGASMTTLTVFHVLSGDPMPGRSHTLFYPQLDPEGMDDHTPGAEPVDQLTRFDAEKMLREKRGDRQAMMTGGFVGLEPQREGLSPFSMDARYTSADFFAMFDAPFLYGTGWSSVEDDKRARVAVIDKALNEKLFDGANSVGKSVRLEGTDFRIVGVLDTWRPVPKFYDMFASNDGYGEVEPVFLPFSTSRDLKLSRNGSMSCWNDGKESEDPEGNTGVNSPCVWIQYWVQLDSPAKVAQYRQYLGNYSDQQRAAGRYLRPTNVRLRSLPEYLEFNKFVPSDVRLQTWLALGFLMVCLLNTVGLLLAKFLRRSSEIGVRRALGASRRAIFAQCLIEAGTVGLAGGILGLGLAWLGLWAVRQQPSSYAELARLDPTMLLTTFALAIAASLLAGLLPAWRACQVTPAIQLKSH</sequence>
<dbReference type="RefSeq" id="WP_123088945.1">
    <property type="nucleotide sequence ID" value="NZ_RIBS01000009.1"/>
</dbReference>
<reference evidence="9 10" key="1">
    <citation type="submission" date="2018-11" db="EMBL/GenBank/DDBJ databases">
        <title>Lysobacter cryohumiis sp. nov., isolated from soil in the Tianshan Mountains, Xinjiang, China.</title>
        <authorList>
            <person name="Luo Y."/>
            <person name="Sheng H."/>
        </authorList>
    </citation>
    <scope>NUCLEOTIDE SEQUENCE [LARGE SCALE GENOMIC DNA]</scope>
    <source>
        <strain evidence="9 10">ZS60</strain>
    </source>
</reference>
<evidence type="ECO:0000256" key="2">
    <source>
        <dbReference type="ARBA" id="ARBA00022475"/>
    </source>
</evidence>
<feature type="transmembrane region" description="Helical" evidence="6">
    <location>
        <begin position="357"/>
        <end position="385"/>
    </location>
</feature>
<comment type="caution">
    <text evidence="9">The sequence shown here is derived from an EMBL/GenBank/DDBJ whole genome shotgun (WGS) entry which is preliminary data.</text>
</comment>
<evidence type="ECO:0000313" key="10">
    <source>
        <dbReference type="Proteomes" id="UP000267049"/>
    </source>
</evidence>
<comment type="subcellular location">
    <subcellularLocation>
        <location evidence="1">Cell membrane</location>
        <topology evidence="1">Multi-pass membrane protein</topology>
    </subcellularLocation>
</comment>
<keyword evidence="5 6" id="KW-0472">Membrane</keyword>
<feature type="transmembrane region" description="Helical" evidence="6">
    <location>
        <begin position="21"/>
        <end position="44"/>
    </location>
</feature>
<evidence type="ECO:0000256" key="4">
    <source>
        <dbReference type="ARBA" id="ARBA00022989"/>
    </source>
</evidence>
<keyword evidence="2" id="KW-1003">Cell membrane</keyword>
<feature type="transmembrane region" description="Helical" evidence="6">
    <location>
        <begin position="317"/>
        <end position="336"/>
    </location>
</feature>
<keyword evidence="10" id="KW-1185">Reference proteome</keyword>
<dbReference type="Pfam" id="PF02687">
    <property type="entry name" value="FtsX"/>
    <property type="match status" value="1"/>
</dbReference>
<dbReference type="EMBL" id="RIBS01000009">
    <property type="protein sequence ID" value="RNF82218.1"/>
    <property type="molecule type" value="Genomic_DNA"/>
</dbReference>
<accession>A0A3M8SLJ0</accession>
<proteinExistence type="predicted"/>